<gene>
    <name evidence="1" type="ORF">HMPREF0623_0794</name>
</gene>
<dbReference type="AlphaFoldDB" id="E0NF64"/>
<accession>E0NF64</accession>
<dbReference type="Proteomes" id="UP000004470">
    <property type="component" value="Unassembled WGS sequence"/>
</dbReference>
<evidence type="ECO:0000313" key="1">
    <source>
        <dbReference type="EMBL" id="EFL95758.1"/>
    </source>
</evidence>
<dbReference type="HOGENOM" id="CLU_3219800_0_0_9"/>
<keyword evidence="2" id="KW-1185">Reference proteome</keyword>
<name>E0NF64_PEDAC</name>
<sequence length="44" mass="4936">MITKLKAQKHLKKVAFNVQQVGRSRNASIDANRPNTGIIAKILY</sequence>
<protein>
    <submittedName>
        <fullName evidence="1">Uncharacterized protein</fullName>
    </submittedName>
</protein>
<proteinExistence type="predicted"/>
<organism evidence="1 2">
    <name type="scientific">Pediococcus acidilactici DSM 20284</name>
    <dbReference type="NCBI Taxonomy" id="862514"/>
    <lineage>
        <taxon>Bacteria</taxon>
        <taxon>Bacillati</taxon>
        <taxon>Bacillota</taxon>
        <taxon>Bacilli</taxon>
        <taxon>Lactobacillales</taxon>
        <taxon>Lactobacillaceae</taxon>
        <taxon>Pediococcus</taxon>
        <taxon>Pediococcus acidilactici group</taxon>
    </lineage>
</organism>
<evidence type="ECO:0000313" key="2">
    <source>
        <dbReference type="Proteomes" id="UP000004470"/>
    </source>
</evidence>
<comment type="caution">
    <text evidence="1">The sequence shown here is derived from an EMBL/GenBank/DDBJ whole genome shotgun (WGS) entry which is preliminary data.</text>
</comment>
<reference evidence="1" key="1">
    <citation type="submission" date="2010-07" db="EMBL/GenBank/DDBJ databases">
        <authorList>
            <person name="Muzny D."/>
            <person name="Qin X."/>
            <person name="Deng J."/>
            <person name="Jiang H."/>
            <person name="Liu Y."/>
            <person name="Qu J."/>
            <person name="Song X.-Z."/>
            <person name="Zhang L."/>
            <person name="Thornton R."/>
            <person name="Coyle M."/>
            <person name="Francisco L."/>
            <person name="Jackson L."/>
            <person name="Javaid M."/>
            <person name="Korchina V."/>
            <person name="Kovar C."/>
            <person name="Mata R."/>
            <person name="Mathew T."/>
            <person name="Ngo R."/>
            <person name="Nguyen L."/>
            <person name="Nguyen N."/>
            <person name="Okwuonu G."/>
            <person name="Ongeri F."/>
            <person name="Pham C."/>
            <person name="Simmons D."/>
            <person name="Wilczek-Boney K."/>
            <person name="Hale W."/>
            <person name="Jakkamsetti A."/>
            <person name="Pham P."/>
            <person name="Ruth R."/>
            <person name="San Lucas F."/>
            <person name="Warren J."/>
            <person name="Zhang J."/>
            <person name="Zhao Z."/>
            <person name="Zhou C."/>
            <person name="Zhu D."/>
            <person name="Lee S."/>
            <person name="Bess C."/>
            <person name="Blankenburg K."/>
            <person name="Forbes L."/>
            <person name="Fu Q."/>
            <person name="Gubbala S."/>
            <person name="Hirani K."/>
            <person name="Jayaseelan J.C."/>
            <person name="Lara F."/>
            <person name="Munidasa M."/>
            <person name="Palculict T."/>
            <person name="Patil S."/>
            <person name="Pu L.-L."/>
            <person name="Saada N."/>
            <person name="Tang L."/>
            <person name="Weissenberger G."/>
            <person name="Zhu Y."/>
            <person name="Hemphill L."/>
            <person name="Shang Y."/>
            <person name="Youmans B."/>
            <person name="Ayvaz T."/>
            <person name="Ross M."/>
            <person name="Santibanez J."/>
            <person name="Aqrawi P."/>
            <person name="Gross S."/>
            <person name="Joshi V."/>
            <person name="Fowler G."/>
            <person name="Nazareth L."/>
            <person name="Reid J."/>
            <person name="Worley K."/>
            <person name="Petrosino J."/>
            <person name="Highlander S."/>
            <person name="Gibbs R."/>
        </authorList>
    </citation>
    <scope>NUCLEOTIDE SEQUENCE [LARGE SCALE GENOMIC DNA]</scope>
    <source>
        <strain evidence="1">DSM 20284</strain>
    </source>
</reference>
<dbReference type="EMBL" id="AEEG01000003">
    <property type="protein sequence ID" value="EFL95758.1"/>
    <property type="molecule type" value="Genomic_DNA"/>
</dbReference>